<dbReference type="Proteomes" id="UP000265955">
    <property type="component" value="Unassembled WGS sequence"/>
</dbReference>
<proteinExistence type="predicted"/>
<dbReference type="OrthoDB" id="8687690at2"/>
<name>A0A3A3FND4_9BURK</name>
<accession>A0A3A3FND4</accession>
<dbReference type="AlphaFoldDB" id="A0A3A3FND4"/>
<evidence type="ECO:0000313" key="2">
    <source>
        <dbReference type="Proteomes" id="UP000265955"/>
    </source>
</evidence>
<reference evidence="2" key="1">
    <citation type="submission" date="2018-09" db="EMBL/GenBank/DDBJ databases">
        <authorList>
            <person name="Zhu H."/>
        </authorList>
    </citation>
    <scope>NUCLEOTIDE SEQUENCE [LARGE SCALE GENOMIC DNA]</scope>
    <source>
        <strain evidence="2">K1R23-30</strain>
    </source>
</reference>
<organism evidence="1 2">
    <name type="scientific">Noviherbaspirillum saxi</name>
    <dbReference type="NCBI Taxonomy" id="2320863"/>
    <lineage>
        <taxon>Bacteria</taxon>
        <taxon>Pseudomonadati</taxon>
        <taxon>Pseudomonadota</taxon>
        <taxon>Betaproteobacteria</taxon>
        <taxon>Burkholderiales</taxon>
        <taxon>Oxalobacteraceae</taxon>
        <taxon>Noviherbaspirillum</taxon>
    </lineage>
</organism>
<evidence type="ECO:0000313" key="1">
    <source>
        <dbReference type="EMBL" id="RJF95179.1"/>
    </source>
</evidence>
<protein>
    <submittedName>
        <fullName evidence="1">Uncharacterized protein</fullName>
    </submittedName>
</protein>
<dbReference type="RefSeq" id="WP_119770330.1">
    <property type="nucleotide sequence ID" value="NZ_QYUO01000002.1"/>
</dbReference>
<dbReference type="EMBL" id="QYUO01000002">
    <property type="protein sequence ID" value="RJF95179.1"/>
    <property type="molecule type" value="Genomic_DNA"/>
</dbReference>
<sequence>MTETGSGTVEITPIPAAPRRIAGIVLPVLQMRFRFIGMAQEQRDEFLAYFDRYTQRGGG</sequence>
<comment type="caution">
    <text evidence="1">The sequence shown here is derived from an EMBL/GenBank/DDBJ whole genome shotgun (WGS) entry which is preliminary data.</text>
</comment>
<gene>
    <name evidence="1" type="ORF">D3871_17150</name>
</gene>
<keyword evidence="2" id="KW-1185">Reference proteome</keyword>